<reference evidence="3" key="1">
    <citation type="submission" date="2015-07" db="EMBL/GenBank/DDBJ databases">
        <authorList>
            <person name="Rodrigo-Torres Lidia"/>
            <person name="Arahal R.David."/>
        </authorList>
    </citation>
    <scope>NUCLEOTIDE SEQUENCE [LARGE SCALE GENOMIC DNA]</scope>
    <source>
        <strain evidence="3">CECT 4801</strain>
    </source>
</reference>
<dbReference type="RefSeq" id="WP_082444502.1">
    <property type="nucleotide sequence ID" value="NZ_CXST01000001.1"/>
</dbReference>
<dbReference type="Gene3D" id="2.60.200.60">
    <property type="match status" value="2"/>
</dbReference>
<proteinExistence type="predicted"/>
<dbReference type="AlphaFoldDB" id="A0A0M6Y3Z8"/>
<dbReference type="Proteomes" id="UP000048926">
    <property type="component" value="Unassembled WGS sequence"/>
</dbReference>
<accession>A0A0M6Y3Z8</accession>
<feature type="compositionally biased region" description="Gly residues" evidence="1">
    <location>
        <begin position="99"/>
        <end position="112"/>
    </location>
</feature>
<feature type="compositionally biased region" description="Basic and acidic residues" evidence="1">
    <location>
        <begin position="149"/>
        <end position="164"/>
    </location>
</feature>
<evidence type="ECO:0008006" key="4">
    <source>
        <dbReference type="Google" id="ProtNLM"/>
    </source>
</evidence>
<sequence>MGFPAARLTDLHTCPMCMGVPAPIVWKGAFTVLTGKLPQARVGDMCVCVGPPPPAGGDPIITGAWTVLVEGSPAARMTDLTAKAGTIITGLPTVLIGTQGGGGGGGGGGAGGAAPPAKSPHKFSAGAEKGGEKPYKERYKKKYNSKGVENPDKEQRSLKDQLKDDAEISADYEYELVSKEKTFWESEGGHFKTEASAEAKLGISGDINGDFAAGAYANAKVAAITGKAEGKTLNGLVGGKVEGEALSASAEGGVGFRKSEDFAGVEGKIGGELVLVQASAEGTINISPKTLYDNTLGPFLSWVSGDPAKRTLDSAYDHGLRIGGRGEAGVGAAAGASAQAGKIGGAYGVTAEAKAGAGPMAGFKVFVGVY</sequence>
<dbReference type="STRING" id="187304.B0E33_20115"/>
<gene>
    <name evidence="2" type="ORF">LAL4801_01970</name>
</gene>
<evidence type="ECO:0000256" key="1">
    <source>
        <dbReference type="SAM" id="MobiDB-lite"/>
    </source>
</evidence>
<dbReference type="InterPro" id="IPR008727">
    <property type="entry name" value="PAAR_motif"/>
</dbReference>
<protein>
    <recommendedName>
        <fullName evidence="4">Zn-binding protein involved in type VI secretion</fullName>
    </recommendedName>
</protein>
<dbReference type="EMBL" id="CXST01000001">
    <property type="protein sequence ID" value="CTQ43530.1"/>
    <property type="molecule type" value="Genomic_DNA"/>
</dbReference>
<organism evidence="2 3">
    <name type="scientific">Roseibium aggregatum</name>
    <dbReference type="NCBI Taxonomy" id="187304"/>
    <lineage>
        <taxon>Bacteria</taxon>
        <taxon>Pseudomonadati</taxon>
        <taxon>Pseudomonadota</taxon>
        <taxon>Alphaproteobacteria</taxon>
        <taxon>Hyphomicrobiales</taxon>
        <taxon>Stappiaceae</taxon>
        <taxon>Roseibium</taxon>
    </lineage>
</organism>
<name>A0A0M6Y3Z8_9HYPH</name>
<dbReference type="OrthoDB" id="197187at2"/>
<dbReference type="CDD" id="cd14738">
    <property type="entry name" value="PAAR_2"/>
    <property type="match status" value="1"/>
</dbReference>
<keyword evidence="3" id="KW-1185">Reference proteome</keyword>
<evidence type="ECO:0000313" key="3">
    <source>
        <dbReference type="Proteomes" id="UP000048926"/>
    </source>
</evidence>
<dbReference type="Pfam" id="PF05488">
    <property type="entry name" value="PAAR_motif"/>
    <property type="match status" value="1"/>
</dbReference>
<feature type="region of interest" description="Disordered" evidence="1">
    <location>
        <begin position="99"/>
        <end position="164"/>
    </location>
</feature>
<evidence type="ECO:0000313" key="2">
    <source>
        <dbReference type="EMBL" id="CTQ43530.1"/>
    </source>
</evidence>